<dbReference type="Gene3D" id="1.20.1250.20">
    <property type="entry name" value="MFS general substrate transporter like domains"/>
    <property type="match status" value="1"/>
</dbReference>
<evidence type="ECO:0000256" key="5">
    <source>
        <dbReference type="ARBA" id="ARBA00023136"/>
    </source>
</evidence>
<dbReference type="OrthoDB" id="10021397at2759"/>
<dbReference type="InterPro" id="IPR011701">
    <property type="entry name" value="MFS"/>
</dbReference>
<feature type="transmembrane region" description="Helical" evidence="6">
    <location>
        <begin position="274"/>
        <end position="295"/>
    </location>
</feature>
<feature type="transmembrane region" description="Helical" evidence="6">
    <location>
        <begin position="46"/>
        <end position="64"/>
    </location>
</feature>
<feature type="transmembrane region" description="Helical" evidence="6">
    <location>
        <begin position="76"/>
        <end position="95"/>
    </location>
</feature>
<evidence type="ECO:0000256" key="2">
    <source>
        <dbReference type="ARBA" id="ARBA00022448"/>
    </source>
</evidence>
<evidence type="ECO:0000313" key="8">
    <source>
        <dbReference type="EMBL" id="KAF1982381.1"/>
    </source>
</evidence>
<organism evidence="8 9">
    <name type="scientific">Aulographum hederae CBS 113979</name>
    <dbReference type="NCBI Taxonomy" id="1176131"/>
    <lineage>
        <taxon>Eukaryota</taxon>
        <taxon>Fungi</taxon>
        <taxon>Dikarya</taxon>
        <taxon>Ascomycota</taxon>
        <taxon>Pezizomycotina</taxon>
        <taxon>Dothideomycetes</taxon>
        <taxon>Pleosporomycetidae</taxon>
        <taxon>Aulographales</taxon>
        <taxon>Aulographaceae</taxon>
    </lineage>
</organism>
<keyword evidence="9" id="KW-1185">Reference proteome</keyword>
<evidence type="ECO:0000256" key="1">
    <source>
        <dbReference type="ARBA" id="ARBA00004141"/>
    </source>
</evidence>
<name>A0A6G1GN83_9PEZI</name>
<feature type="transmembrane region" description="Helical" evidence="6">
    <location>
        <begin position="339"/>
        <end position="357"/>
    </location>
</feature>
<protein>
    <submittedName>
        <fullName evidence="8">MFS multidrug transporter</fullName>
    </submittedName>
</protein>
<evidence type="ECO:0000256" key="4">
    <source>
        <dbReference type="ARBA" id="ARBA00022989"/>
    </source>
</evidence>
<dbReference type="PROSITE" id="PS50850">
    <property type="entry name" value="MFS"/>
    <property type="match status" value="1"/>
</dbReference>
<dbReference type="FunFam" id="1.20.1250.20:FF:000196">
    <property type="entry name" value="MFS toxin efflux pump (AflT)"/>
    <property type="match status" value="1"/>
</dbReference>
<evidence type="ECO:0000256" key="3">
    <source>
        <dbReference type="ARBA" id="ARBA00022692"/>
    </source>
</evidence>
<accession>A0A6G1GN83</accession>
<keyword evidence="2" id="KW-0813">Transport</keyword>
<dbReference type="Gene3D" id="1.20.1720.10">
    <property type="entry name" value="Multidrug resistance protein D"/>
    <property type="match status" value="1"/>
</dbReference>
<gene>
    <name evidence="8" type="ORF">K402DRAFT_340627</name>
</gene>
<feature type="transmembrane region" description="Helical" evidence="6">
    <location>
        <begin position="131"/>
        <end position="152"/>
    </location>
</feature>
<dbReference type="PANTHER" id="PTHR23501">
    <property type="entry name" value="MAJOR FACILITATOR SUPERFAMILY"/>
    <property type="match status" value="1"/>
</dbReference>
<dbReference type="SUPFAM" id="SSF103473">
    <property type="entry name" value="MFS general substrate transporter"/>
    <property type="match status" value="1"/>
</dbReference>
<feature type="transmembrane region" description="Helical" evidence="6">
    <location>
        <begin position="402"/>
        <end position="425"/>
    </location>
</feature>
<feature type="transmembrane region" description="Helical" evidence="6">
    <location>
        <begin position="477"/>
        <end position="497"/>
    </location>
</feature>
<keyword evidence="4 6" id="KW-1133">Transmembrane helix</keyword>
<feature type="transmembrane region" description="Helical" evidence="6">
    <location>
        <begin position="237"/>
        <end position="258"/>
    </location>
</feature>
<keyword evidence="5 6" id="KW-0472">Membrane</keyword>
<feature type="transmembrane region" description="Helical" evidence="6">
    <location>
        <begin position="315"/>
        <end position="332"/>
    </location>
</feature>
<evidence type="ECO:0000259" key="7">
    <source>
        <dbReference type="PROSITE" id="PS50850"/>
    </source>
</evidence>
<dbReference type="PANTHER" id="PTHR23501:SF177">
    <property type="entry name" value="MAJOR FACILITATOR SUPERFAMILY (MFS) PROFILE DOMAIN-CONTAINING PROTEIN-RELATED"/>
    <property type="match status" value="1"/>
</dbReference>
<feature type="transmembrane region" description="Helical" evidence="6">
    <location>
        <begin position="369"/>
        <end position="390"/>
    </location>
</feature>
<feature type="transmembrane region" description="Helical" evidence="6">
    <location>
        <begin position="101"/>
        <end position="124"/>
    </location>
</feature>
<dbReference type="Proteomes" id="UP000800041">
    <property type="component" value="Unassembled WGS sequence"/>
</dbReference>
<dbReference type="InterPro" id="IPR020846">
    <property type="entry name" value="MFS_dom"/>
</dbReference>
<proteinExistence type="predicted"/>
<dbReference type="AlphaFoldDB" id="A0A6G1GN83"/>
<feature type="domain" description="Major facilitator superfamily (MFS) profile" evidence="7">
    <location>
        <begin position="11"/>
        <end position="499"/>
    </location>
</feature>
<reference evidence="8" key="1">
    <citation type="journal article" date="2020" name="Stud. Mycol.">
        <title>101 Dothideomycetes genomes: a test case for predicting lifestyles and emergence of pathogens.</title>
        <authorList>
            <person name="Haridas S."/>
            <person name="Albert R."/>
            <person name="Binder M."/>
            <person name="Bloem J."/>
            <person name="Labutti K."/>
            <person name="Salamov A."/>
            <person name="Andreopoulos B."/>
            <person name="Baker S."/>
            <person name="Barry K."/>
            <person name="Bills G."/>
            <person name="Bluhm B."/>
            <person name="Cannon C."/>
            <person name="Castanera R."/>
            <person name="Culley D."/>
            <person name="Daum C."/>
            <person name="Ezra D."/>
            <person name="Gonzalez J."/>
            <person name="Henrissat B."/>
            <person name="Kuo A."/>
            <person name="Liang C."/>
            <person name="Lipzen A."/>
            <person name="Lutzoni F."/>
            <person name="Magnuson J."/>
            <person name="Mondo S."/>
            <person name="Nolan M."/>
            <person name="Ohm R."/>
            <person name="Pangilinan J."/>
            <person name="Park H.-J."/>
            <person name="Ramirez L."/>
            <person name="Alfaro M."/>
            <person name="Sun H."/>
            <person name="Tritt A."/>
            <person name="Yoshinaga Y."/>
            <person name="Zwiers L.-H."/>
            <person name="Turgeon B."/>
            <person name="Goodwin S."/>
            <person name="Spatafora J."/>
            <person name="Crous P."/>
            <person name="Grigoriev I."/>
        </authorList>
    </citation>
    <scope>NUCLEOTIDE SEQUENCE</scope>
    <source>
        <strain evidence="8">CBS 113979</strain>
    </source>
</reference>
<evidence type="ECO:0000313" key="9">
    <source>
        <dbReference type="Proteomes" id="UP000800041"/>
    </source>
</evidence>
<comment type="subcellular location">
    <subcellularLocation>
        <location evidence="1">Membrane</location>
        <topology evidence="1">Multi-pass membrane protein</topology>
    </subcellularLocation>
</comment>
<dbReference type="GO" id="GO:0022857">
    <property type="term" value="F:transmembrane transporter activity"/>
    <property type="evidence" value="ECO:0007669"/>
    <property type="project" value="InterPro"/>
</dbReference>
<dbReference type="Pfam" id="PF07690">
    <property type="entry name" value="MFS_1"/>
    <property type="match status" value="1"/>
</dbReference>
<dbReference type="GO" id="GO:0005886">
    <property type="term" value="C:plasma membrane"/>
    <property type="evidence" value="ECO:0007669"/>
    <property type="project" value="TreeGrafter"/>
</dbReference>
<feature type="transmembrane region" description="Helical" evidence="6">
    <location>
        <begin position="206"/>
        <end position="225"/>
    </location>
</feature>
<feature type="transmembrane region" description="Helical" evidence="6">
    <location>
        <begin position="164"/>
        <end position="185"/>
    </location>
</feature>
<dbReference type="EMBL" id="ML977185">
    <property type="protein sequence ID" value="KAF1982381.1"/>
    <property type="molecule type" value="Genomic_DNA"/>
</dbReference>
<evidence type="ECO:0000256" key="6">
    <source>
        <dbReference type="SAM" id="Phobius"/>
    </source>
</evidence>
<keyword evidence="3 6" id="KW-0812">Transmembrane</keyword>
<dbReference type="FunFam" id="1.20.1720.10:FF:000012">
    <property type="entry name" value="MFS toxin efflux pump (AflT)"/>
    <property type="match status" value="1"/>
</dbReference>
<dbReference type="InterPro" id="IPR036259">
    <property type="entry name" value="MFS_trans_sf"/>
</dbReference>
<dbReference type="CDD" id="cd17502">
    <property type="entry name" value="MFS_Azr1_MDR_like"/>
    <property type="match status" value="1"/>
</dbReference>
<sequence length="511" mass="54209">MYPTAWKLAMIVTAICCSIFLVALDMTIVATAIPRITDEFQSLDQVGWYGSAFFLTVAAFQATWGKAYKYFPLKTTFLISIFWFEVGSLICGVAPNSTALILGRAISGAGGAGIASGAYTIIAFSVKPSQVAAYTGIMGATYAIASVIGPLLGGVFTDNLTWRWCFYINLPIGGVASAIILFFFTTPQTAKPTPAPLKEKILQMDPAGTAILLCSLVCLILVLQWGGVTKPWNSSEIIGLLVGFVLILILFIGFEIWLGDRALIVPRLMVKKTIFLLNLVQFTNAGAFMILMYYLPIYFQVVSGVSAAQSGIRNLPFVLGVAISTVFSGGIISATGHYIPLVIVGTILGTVGCGMIYTFDFGTPSSAWIGYQALSGLGLGVVFQIPIIVGQGYVEASDISSVTAILIFIQTLAGAIFVSVGQSIFANVLIETAGEFAPSVDPHMIVATGATELRKVFSEDVVPGIIRAYMYGLKDAYIVPIALAGSAAVVGFVMLAWDYRKIGKGAPVGAV</sequence>